<evidence type="ECO:0000313" key="3">
    <source>
        <dbReference type="Proteomes" id="UP000244803"/>
    </source>
</evidence>
<name>A0A976SLG0_THEOR</name>
<reference evidence="2" key="1">
    <citation type="submission" date="2022-07" db="EMBL/GenBank/DDBJ databases">
        <title>Evaluation of T. orientalis genome assembly methods using nanopore sequencing and analysis of variation between genomes.</title>
        <authorList>
            <person name="Yam J."/>
            <person name="Micallef M.L."/>
            <person name="Liu M."/>
            <person name="Djordjevic S.P."/>
            <person name="Bogema D.R."/>
            <person name="Jenkins C."/>
        </authorList>
    </citation>
    <scope>NUCLEOTIDE SEQUENCE</scope>
    <source>
        <strain evidence="2">Fish Creek</strain>
    </source>
</reference>
<dbReference type="InterPro" id="IPR007480">
    <property type="entry name" value="DUF529"/>
</dbReference>
<dbReference type="EMBL" id="CP056068">
    <property type="protein sequence ID" value="UVC54638.1"/>
    <property type="molecule type" value="Genomic_DNA"/>
</dbReference>
<keyword evidence="1" id="KW-0732">Signal</keyword>
<proteinExistence type="predicted"/>
<dbReference type="Proteomes" id="UP000244803">
    <property type="component" value="Chromosome 2"/>
</dbReference>
<gene>
    <name evidence="2" type="ORF">MACJ_003603</name>
</gene>
<organism evidence="2 3">
    <name type="scientific">Theileria orientalis</name>
    <dbReference type="NCBI Taxonomy" id="68886"/>
    <lineage>
        <taxon>Eukaryota</taxon>
        <taxon>Sar</taxon>
        <taxon>Alveolata</taxon>
        <taxon>Apicomplexa</taxon>
        <taxon>Aconoidasida</taxon>
        <taxon>Piroplasmida</taxon>
        <taxon>Theileriidae</taxon>
        <taxon>Theileria</taxon>
    </lineage>
</organism>
<feature type="chain" id="PRO_5036788001" evidence="1">
    <location>
        <begin position="27"/>
        <end position="480"/>
    </location>
</feature>
<dbReference type="AlphaFoldDB" id="A0A976SLG0"/>
<evidence type="ECO:0000313" key="2">
    <source>
        <dbReference type="EMBL" id="UVC54638.1"/>
    </source>
</evidence>
<protein>
    <submittedName>
        <fullName evidence="2">Uncharacterized protein</fullName>
    </submittedName>
</protein>
<feature type="signal peptide" evidence="1">
    <location>
        <begin position="1"/>
        <end position="26"/>
    </location>
</feature>
<accession>A0A976SLG0</accession>
<sequence>MNLYGKFPCLILYIFLCISPIKVEQALVLNPDIDNTGHISGKNIKTGSSRKGHGITGSTDHNHTQLLNHSRVSNQEICLVSVNIRETESTDDVYYEYNESKGTHIFTPNHGCLVKKVFKGGKILWDSKDFNYQYGEHVYVGTNEYSEPVFRVYFPRAEILLDPQEHDPKMVSVDLKHKHSNGFFTYNYNAQLQTHTFTPNPPYVFYRATKGDQVVWKHETGEYPERLLIVPDEHGQSVLRLEFPKSESTATGGEVEVRDPLEGIEIITHGSLNPNDSTKYTVKIQNNTCLFRFKEGAMCTEVRYMGEKVWRHGDFGYLEYPQSIGYFTHKIIDVYMGGPMIFYERDAKGVWKGKESDILIYVEDPKNPKKIRQISIDDYDLRIEHGDVDFLFYKGVKCKKIKHRDETLWKHDGEEYPSSLTYIEDNMVYIYFSNSFLLYIRDEDGEWIDHRSDDIYKYSIQPYHNPPSRFDLFKWVDKYV</sequence>
<evidence type="ECO:0000256" key="1">
    <source>
        <dbReference type="SAM" id="SignalP"/>
    </source>
</evidence>
<dbReference type="Pfam" id="PF04385">
    <property type="entry name" value="FAINT"/>
    <property type="match status" value="4"/>
</dbReference>